<protein>
    <submittedName>
        <fullName evidence="2">Nucleotidyltransferase family protein</fullName>
    </submittedName>
</protein>
<dbReference type="PANTHER" id="PTHR22572">
    <property type="entry name" value="SUGAR-1-PHOSPHATE GUANYL TRANSFERASE"/>
    <property type="match status" value="1"/>
</dbReference>
<reference evidence="2" key="1">
    <citation type="journal article" date="2021" name="ISME J.">
        <title>Genomic evolution of the class Acidithiobacillia: deep-branching Proteobacteria living in extreme acidic conditions.</title>
        <authorList>
            <person name="Moya-Beltran A."/>
            <person name="Beard S."/>
            <person name="Rojas-Villalobos C."/>
            <person name="Issotta F."/>
            <person name="Gallardo Y."/>
            <person name="Ulloa R."/>
            <person name="Giaveno A."/>
            <person name="Degli Esposti M."/>
            <person name="Johnson D.B."/>
            <person name="Quatrini R."/>
        </authorList>
    </citation>
    <scope>NUCLEOTIDE SEQUENCE</scope>
    <source>
        <strain evidence="2">VAN18-1</strain>
    </source>
</reference>
<name>A0AAE3CIJ4_9PROT</name>
<dbReference type="InterPro" id="IPR005835">
    <property type="entry name" value="NTP_transferase_dom"/>
</dbReference>
<dbReference type="CDD" id="cd06422">
    <property type="entry name" value="NTP_transferase_like_1"/>
    <property type="match status" value="1"/>
</dbReference>
<dbReference type="Pfam" id="PF00483">
    <property type="entry name" value="NTP_transferase"/>
    <property type="match status" value="1"/>
</dbReference>
<dbReference type="Proteomes" id="UP001197378">
    <property type="component" value="Unassembled WGS sequence"/>
</dbReference>
<dbReference type="Gene3D" id="3.90.550.10">
    <property type="entry name" value="Spore Coat Polysaccharide Biosynthesis Protein SpsA, Chain A"/>
    <property type="match status" value="1"/>
</dbReference>
<dbReference type="AlphaFoldDB" id="A0AAE3CIJ4"/>
<evidence type="ECO:0000313" key="3">
    <source>
        <dbReference type="Proteomes" id="UP001197378"/>
    </source>
</evidence>
<dbReference type="EMBL" id="JAAXYO010000028">
    <property type="protein sequence ID" value="MBU2786873.1"/>
    <property type="molecule type" value="Genomic_DNA"/>
</dbReference>
<accession>A0AAE3CIJ4</accession>
<gene>
    <name evidence="2" type="ORF">HFQ13_01365</name>
</gene>
<dbReference type="RefSeq" id="WP_215871526.1">
    <property type="nucleotide sequence ID" value="NZ_JAAXYO010000028.1"/>
</dbReference>
<dbReference type="InterPro" id="IPR050486">
    <property type="entry name" value="Mannose-1P_guanyltransferase"/>
</dbReference>
<evidence type="ECO:0000259" key="1">
    <source>
        <dbReference type="Pfam" id="PF00483"/>
    </source>
</evidence>
<organism evidence="2 3">
    <name type="scientific">Igneacidithiobacillus copahuensis</name>
    <dbReference type="NCBI Taxonomy" id="2724909"/>
    <lineage>
        <taxon>Bacteria</taxon>
        <taxon>Pseudomonadati</taxon>
        <taxon>Pseudomonadota</taxon>
        <taxon>Acidithiobacillia</taxon>
        <taxon>Acidithiobacillales</taxon>
        <taxon>Acidithiobacillaceae</taxon>
        <taxon>Igneacidithiobacillus</taxon>
    </lineage>
</organism>
<feature type="domain" description="Nucleotidyl transferase" evidence="1">
    <location>
        <begin position="4"/>
        <end position="122"/>
    </location>
</feature>
<proteinExistence type="predicted"/>
<comment type="caution">
    <text evidence="2">The sequence shown here is derived from an EMBL/GenBank/DDBJ whole genome shotgun (WGS) entry which is preliminary data.</text>
</comment>
<dbReference type="SUPFAM" id="SSF53448">
    <property type="entry name" value="Nucleotide-diphospho-sugar transferases"/>
    <property type="match status" value="1"/>
</dbReference>
<keyword evidence="3" id="KW-1185">Reference proteome</keyword>
<sequence>MRQAVILAAGRGERLRPRTDFLPKPLLSVAGRPLIVRHLDHLAAAGVERVFINLSHLGALLPRFLGRQWQGMSLEYSDERTQRLETGGALVALRERLENAPFLLLNGDICTEYPLAQLLASAPGLVLVDNPAHHPEGDFAVREGWLAMPAPGLSTYTYSGLALLDAAWLANFPDGPAPLAPWLRQWVAKGLLRAYLQQGYWCDVGTPERLQAARLHYGGT</sequence>
<evidence type="ECO:0000313" key="2">
    <source>
        <dbReference type="EMBL" id="MBU2786873.1"/>
    </source>
</evidence>
<dbReference type="InterPro" id="IPR029044">
    <property type="entry name" value="Nucleotide-diphossugar_trans"/>
</dbReference>